<dbReference type="EMBL" id="JAAECE010000013">
    <property type="protein sequence ID" value="KAF1796363.1"/>
    <property type="molecule type" value="Genomic_DNA"/>
</dbReference>
<feature type="compositionally biased region" description="Acidic residues" evidence="1">
    <location>
        <begin position="48"/>
        <end position="73"/>
    </location>
</feature>
<feature type="region of interest" description="Disordered" evidence="1">
    <location>
        <begin position="1"/>
        <end position="76"/>
    </location>
</feature>
<proteinExistence type="predicted"/>
<organism evidence="2 3">
    <name type="scientific">Mucor circinelloides f. lusitanicus</name>
    <name type="common">Mucor racemosus var. lusitanicus</name>
    <dbReference type="NCBI Taxonomy" id="29924"/>
    <lineage>
        <taxon>Eukaryota</taxon>
        <taxon>Fungi</taxon>
        <taxon>Fungi incertae sedis</taxon>
        <taxon>Mucoromycota</taxon>
        <taxon>Mucoromycotina</taxon>
        <taxon>Mucoromycetes</taxon>
        <taxon>Mucorales</taxon>
        <taxon>Mucorineae</taxon>
        <taxon>Mucoraceae</taxon>
        <taxon>Mucor</taxon>
    </lineage>
</organism>
<feature type="compositionally biased region" description="Basic and acidic residues" evidence="1">
    <location>
        <begin position="12"/>
        <end position="24"/>
    </location>
</feature>
<accession>A0A8H4B714</accession>
<evidence type="ECO:0000256" key="1">
    <source>
        <dbReference type="SAM" id="MobiDB-lite"/>
    </source>
</evidence>
<feature type="compositionally biased region" description="Acidic residues" evidence="1">
    <location>
        <begin position="25"/>
        <end position="41"/>
    </location>
</feature>
<dbReference type="Proteomes" id="UP000469890">
    <property type="component" value="Unassembled WGS sequence"/>
</dbReference>
<dbReference type="AlphaFoldDB" id="A0A8H4B714"/>
<evidence type="ECO:0000313" key="2">
    <source>
        <dbReference type="EMBL" id="KAF1796363.1"/>
    </source>
</evidence>
<gene>
    <name evidence="2" type="ORF">FB192DRAFT_1467250</name>
</gene>
<evidence type="ECO:0000313" key="3">
    <source>
        <dbReference type="Proteomes" id="UP000469890"/>
    </source>
</evidence>
<protein>
    <submittedName>
        <fullName evidence="2">Uncharacterized protein</fullName>
    </submittedName>
</protein>
<reference evidence="2 3" key="1">
    <citation type="submission" date="2019-09" db="EMBL/GenBank/DDBJ databases">
        <authorList>
            <consortium name="DOE Joint Genome Institute"/>
            <person name="Mondo S.J."/>
            <person name="Navarro-Mendoza M.I."/>
            <person name="Perez-Arques C."/>
            <person name="Panchal S."/>
            <person name="Nicolas F.E."/>
            <person name="Ganguly P."/>
            <person name="Pangilinan J."/>
            <person name="Grigoriev I."/>
            <person name="Heitman J."/>
            <person name="Sanya K."/>
            <person name="Garre V."/>
        </authorList>
    </citation>
    <scope>NUCLEOTIDE SEQUENCE [LARGE SCALE GENOMIC DNA]</scope>
    <source>
        <strain evidence="2 3">MU402</strain>
    </source>
</reference>
<comment type="caution">
    <text evidence="2">The sequence shown here is derived from an EMBL/GenBank/DDBJ whole genome shotgun (WGS) entry which is preliminary data.</text>
</comment>
<name>A0A8H4B714_MUCCL</name>
<sequence>MRTRVNLLQSVVEKDEAERGHQVFDEDEADEDSLNEEEDVPIEGAPNQDEEAPNQDEEAPNQDEEAPNQDEETPNQNEALNSLKEKLNQHAKLVKDEALKKLLLSSCISLLNKETEANYESILTHDGLQQLVDLCEEERKNFSNRLPSNIIIMINDAFEDLLKFQADTDMDNILDYINAKKSEIKDKKSEKYCLLRTIETMIYGIDKYKKDATLMIETYHLCAFCDIIDPILQILVSII</sequence>